<evidence type="ECO:0000256" key="2">
    <source>
        <dbReference type="SAM" id="SignalP"/>
    </source>
</evidence>
<dbReference type="PANTHER" id="PTHR43591:SF99">
    <property type="entry name" value="OS06G0646000 PROTEIN"/>
    <property type="match status" value="1"/>
</dbReference>
<feature type="signal peptide" evidence="2">
    <location>
        <begin position="1"/>
        <end position="21"/>
    </location>
</feature>
<feature type="domain" description="Methyltransferase type 11" evidence="3">
    <location>
        <begin position="266"/>
        <end position="368"/>
    </location>
</feature>
<dbReference type="PANTHER" id="PTHR43591">
    <property type="entry name" value="METHYLTRANSFERASE"/>
    <property type="match status" value="1"/>
</dbReference>
<dbReference type="PROSITE" id="PS51257">
    <property type="entry name" value="PROKAR_LIPOPROTEIN"/>
    <property type="match status" value="1"/>
</dbReference>
<dbReference type="CDD" id="cd02440">
    <property type="entry name" value="AdoMet_MTases"/>
    <property type="match status" value="1"/>
</dbReference>
<keyword evidence="5" id="KW-1185">Reference proteome</keyword>
<name>A0ABD3MLF3_9STRA</name>
<dbReference type="Gene3D" id="3.40.50.150">
    <property type="entry name" value="Vaccinia Virus protein VP39"/>
    <property type="match status" value="1"/>
</dbReference>
<proteinExistence type="predicted"/>
<reference evidence="4 5" key="1">
    <citation type="submission" date="2024-10" db="EMBL/GenBank/DDBJ databases">
        <title>Updated reference genomes for cyclostephanoid diatoms.</title>
        <authorList>
            <person name="Roberts W.R."/>
            <person name="Alverson A.J."/>
        </authorList>
    </citation>
    <scope>NUCLEOTIDE SEQUENCE [LARGE SCALE GENOMIC DNA]</scope>
    <source>
        <strain evidence="4 5">AJA232-27</strain>
    </source>
</reference>
<protein>
    <recommendedName>
        <fullName evidence="3">Methyltransferase type 11 domain-containing protein</fullName>
    </recommendedName>
</protein>
<gene>
    <name evidence="4" type="ORF">ACHAWU_001159</name>
</gene>
<evidence type="ECO:0000259" key="3">
    <source>
        <dbReference type="Pfam" id="PF08241"/>
    </source>
</evidence>
<dbReference type="Pfam" id="PF08241">
    <property type="entry name" value="Methyltransf_11"/>
    <property type="match status" value="1"/>
</dbReference>
<feature type="region of interest" description="Disordered" evidence="1">
    <location>
        <begin position="151"/>
        <end position="173"/>
    </location>
</feature>
<feature type="chain" id="PRO_5044833320" description="Methyltransferase type 11 domain-containing protein" evidence="2">
    <location>
        <begin position="22"/>
        <end position="439"/>
    </location>
</feature>
<evidence type="ECO:0000313" key="5">
    <source>
        <dbReference type="Proteomes" id="UP001530293"/>
    </source>
</evidence>
<organism evidence="4 5">
    <name type="scientific">Discostella pseudostelligera</name>
    <dbReference type="NCBI Taxonomy" id="259834"/>
    <lineage>
        <taxon>Eukaryota</taxon>
        <taxon>Sar</taxon>
        <taxon>Stramenopiles</taxon>
        <taxon>Ochrophyta</taxon>
        <taxon>Bacillariophyta</taxon>
        <taxon>Coscinodiscophyceae</taxon>
        <taxon>Thalassiosirophycidae</taxon>
        <taxon>Stephanodiscales</taxon>
        <taxon>Stephanodiscaceae</taxon>
        <taxon>Discostella</taxon>
    </lineage>
</organism>
<dbReference type="Proteomes" id="UP001530293">
    <property type="component" value="Unassembled WGS sequence"/>
</dbReference>
<accession>A0ABD3MLF3</accession>
<dbReference type="EMBL" id="JALLBG020000130">
    <property type="protein sequence ID" value="KAL3763012.1"/>
    <property type="molecule type" value="Genomic_DNA"/>
</dbReference>
<evidence type="ECO:0000313" key="4">
    <source>
        <dbReference type="EMBL" id="KAL3763012.1"/>
    </source>
</evidence>
<keyword evidence="2" id="KW-0732">Signal</keyword>
<comment type="caution">
    <text evidence="4">The sequence shown here is derived from an EMBL/GenBank/DDBJ whole genome shotgun (WGS) entry which is preliminary data.</text>
</comment>
<dbReference type="InterPro" id="IPR029063">
    <property type="entry name" value="SAM-dependent_MTases_sf"/>
</dbReference>
<dbReference type="SUPFAM" id="SSF53335">
    <property type="entry name" value="S-adenosyl-L-methionine-dependent methyltransferases"/>
    <property type="match status" value="1"/>
</dbReference>
<dbReference type="AlphaFoldDB" id="A0ABD3MLF3"/>
<dbReference type="InterPro" id="IPR013216">
    <property type="entry name" value="Methyltransf_11"/>
</dbReference>
<evidence type="ECO:0000256" key="1">
    <source>
        <dbReference type="SAM" id="MobiDB-lite"/>
    </source>
</evidence>
<sequence>MKYIIASVAVSALLSCSSVEAFFPSASTNGGALSTSSSTSRNVATIGDDVAQDSALESSTANKELERQRLKQSLLGRLGGPTLSTIEDKNNAAVFDTVLADPLTKEPLSMSYIGPILGGGASRSGIRVALSSSADSNRVFEGRTNTYINLLEPASSSTSSSSDLESDSNEKSSVSKSPILASLLSLTPPPLRSIIANVTNSENVEYIPMRDLFTSPSVSFAYERGWRQGFAAAGFPGADKEFDMANEYFAPVLARKNEKGEESVLVDMSCATGLFTRRFTKSEKYSRVIACDYSDSMLTEARRRIRADSEIASSSTKLDLVRCDVAKIPMKSNSIDVFHAGAAMHCWPEIEESLKEIHRVLVPGGRYFATTFLSNYFSTIADVEKASNGGAEFEQNMQAFQYFPSKEFLRDLLVDAGFEESKVAVEVLGRACVIIRCEK</sequence>